<gene>
    <name evidence="1" type="ORF">HMPREF9624_01833</name>
</gene>
<dbReference type="AlphaFoldDB" id="G9WRW7"/>
<sequence>MQYRHEIEHALAMLAPAEGRTALVIRKRSEAVWVYKWGTLSLASPRSGTNFKLRFARFQ</sequence>
<proteinExistence type="predicted"/>
<dbReference type="HOGENOM" id="CLU_2956069_0_0_9"/>
<name>G9WRW7_9FIRM</name>
<evidence type="ECO:0000313" key="2">
    <source>
        <dbReference type="Proteomes" id="UP000003527"/>
    </source>
</evidence>
<evidence type="ECO:0000313" key="1">
    <source>
        <dbReference type="EMBL" id="EHL14057.1"/>
    </source>
</evidence>
<accession>G9WRW7</accession>
<dbReference type="Proteomes" id="UP000003527">
    <property type="component" value="Unassembled WGS sequence"/>
</dbReference>
<reference evidence="1 2" key="1">
    <citation type="submission" date="2011-08" db="EMBL/GenBank/DDBJ databases">
        <title>The Genome Sequence of Oribacterium sp. ACB7.</title>
        <authorList>
            <consortium name="The Broad Institute Genome Sequencing Platform"/>
            <person name="Earl A."/>
            <person name="Ward D."/>
            <person name="Feldgarden M."/>
            <person name="Gevers D."/>
            <person name="Sizova M."/>
            <person name="Hazen A."/>
            <person name="Epstein S."/>
            <person name="Young S.K."/>
            <person name="Zeng Q."/>
            <person name="Gargeya S."/>
            <person name="Fitzgerald M."/>
            <person name="Haas B."/>
            <person name="Abouelleil A."/>
            <person name="Alvarado L."/>
            <person name="Arachchi H.M."/>
            <person name="Berlin A."/>
            <person name="Brown A."/>
            <person name="Chapman S.B."/>
            <person name="Chen Z."/>
            <person name="Dunbar C."/>
            <person name="Freedman E."/>
            <person name="Gearin G."/>
            <person name="Gellesch M."/>
            <person name="Goldberg J."/>
            <person name="Griggs A."/>
            <person name="Gujja S."/>
            <person name="Heiman D."/>
            <person name="Howarth C."/>
            <person name="Larson L."/>
            <person name="Lui A."/>
            <person name="MacDonald P.J.P."/>
            <person name="Montmayeur A."/>
            <person name="Murphy C."/>
            <person name="Neiman D."/>
            <person name="Pearson M."/>
            <person name="Priest M."/>
            <person name="Roberts A."/>
            <person name="Saif S."/>
            <person name="Shea T."/>
            <person name="Shenoy N."/>
            <person name="Sisk P."/>
            <person name="Stolte C."/>
            <person name="Sykes S."/>
            <person name="Wortman J."/>
            <person name="Nusbaum C."/>
            <person name="Birren B."/>
        </authorList>
    </citation>
    <scope>NUCLEOTIDE SEQUENCE [LARGE SCALE GENOMIC DNA]</scope>
    <source>
        <strain evidence="1 2">ACB7</strain>
    </source>
</reference>
<keyword evidence="2" id="KW-1185">Reference proteome</keyword>
<protein>
    <submittedName>
        <fullName evidence="1">Uncharacterized protein</fullName>
    </submittedName>
</protein>
<organism evidence="1 2">
    <name type="scientific">Oribacterium asaccharolyticum ACB7</name>
    <dbReference type="NCBI Taxonomy" id="796944"/>
    <lineage>
        <taxon>Bacteria</taxon>
        <taxon>Bacillati</taxon>
        <taxon>Bacillota</taxon>
        <taxon>Clostridia</taxon>
        <taxon>Lachnospirales</taxon>
        <taxon>Lachnospiraceae</taxon>
        <taxon>Oribacterium</taxon>
    </lineage>
</organism>
<comment type="caution">
    <text evidence="1">The sequence shown here is derived from an EMBL/GenBank/DDBJ whole genome shotgun (WGS) entry which is preliminary data.</text>
</comment>
<dbReference type="EMBL" id="AFZD01000004">
    <property type="protein sequence ID" value="EHL14057.1"/>
    <property type="molecule type" value="Genomic_DNA"/>
</dbReference>